<keyword evidence="6" id="KW-0255">Endonuclease</keyword>
<dbReference type="InterPro" id="IPR044925">
    <property type="entry name" value="His-Me_finger_sf"/>
</dbReference>
<dbReference type="GO" id="GO:0016787">
    <property type="term" value="F:hydrolase activity"/>
    <property type="evidence" value="ECO:0007669"/>
    <property type="project" value="UniProtKB-KW"/>
</dbReference>
<evidence type="ECO:0000256" key="4">
    <source>
        <dbReference type="ARBA" id="ARBA00022801"/>
    </source>
</evidence>
<dbReference type="Pfam" id="PF18962">
    <property type="entry name" value="Por_Secre_tail"/>
    <property type="match status" value="1"/>
</dbReference>
<dbReference type="RefSeq" id="WP_187483445.1">
    <property type="nucleotide sequence ID" value="NZ_CP060695.1"/>
</dbReference>
<sequence>MKQKLLLLIFILSSFLVFSQIPSGYYNSATGSGFTLKTQLKNIIDNINDGNGQAFHDTSVTYGDLWDLYETSDVRSDGKVWDIYSDCNFTFVTDQDSGSGGTTECDKYNREHTFAQSWYGGSNSHTLRGDAHHVFATDKKVNGIRGNLAFGEVLTADYTSNNGSKRGTSSITGPNDKVFEPIDEYKGDIARGLLYVAVRYQDEIASWENNNNGADNMLNGTSDKVFEQWALDMLYRWHTIDPVSQKELDRNEEIFKHQKNRNPFVDHPEYVNTIWNSVLSTESSFSFNTVKIYPNPTSGKDLFIKINKSTNVKIFDVLGKLVISNNVDSNKNKIDISLLKKGIYIIKLYQNNNILSKKLIIR</sequence>
<comment type="similarity">
    <text evidence="1">Belongs to the EndA/NucM nuclease family.</text>
</comment>
<evidence type="ECO:0000259" key="5">
    <source>
        <dbReference type="Pfam" id="PF18962"/>
    </source>
</evidence>
<proteinExistence type="inferred from homology"/>
<dbReference type="GO" id="GO:0004519">
    <property type="term" value="F:endonuclease activity"/>
    <property type="evidence" value="ECO:0007669"/>
    <property type="project" value="UniProtKB-KW"/>
</dbReference>
<evidence type="ECO:0000256" key="2">
    <source>
        <dbReference type="ARBA" id="ARBA00022722"/>
    </source>
</evidence>
<evidence type="ECO:0000256" key="1">
    <source>
        <dbReference type="ARBA" id="ARBA00006429"/>
    </source>
</evidence>
<organism evidence="6 7">
    <name type="scientific">Polaribacter pectinis</name>
    <dbReference type="NCBI Taxonomy" id="2738844"/>
    <lineage>
        <taxon>Bacteria</taxon>
        <taxon>Pseudomonadati</taxon>
        <taxon>Bacteroidota</taxon>
        <taxon>Flavobacteriia</taxon>
        <taxon>Flavobacteriales</taxon>
        <taxon>Flavobacteriaceae</taxon>
    </lineage>
</organism>
<keyword evidence="3" id="KW-0732">Signal</keyword>
<dbReference type="AlphaFoldDB" id="A0A7G9LD67"/>
<keyword evidence="2" id="KW-0540">Nuclease</keyword>
<dbReference type="PANTHER" id="PTHR33607">
    <property type="entry name" value="ENDONUCLEASE-1"/>
    <property type="match status" value="1"/>
</dbReference>
<gene>
    <name evidence="6" type="ORF">H9W90_05450</name>
</gene>
<name>A0A7G9LD67_9FLAO</name>
<dbReference type="Pfam" id="PF04231">
    <property type="entry name" value="Endonuclease_1"/>
    <property type="match status" value="1"/>
</dbReference>
<reference evidence="6 7" key="1">
    <citation type="submission" date="2020-08" db="EMBL/GenBank/DDBJ databases">
        <title>Polaribacter sp. L12M9 isolated from gut of the Korean scallop.</title>
        <authorList>
            <person name="Jeong Y.S."/>
        </authorList>
    </citation>
    <scope>NUCLEOTIDE SEQUENCE [LARGE SCALE GENOMIC DNA]</scope>
    <source>
        <strain evidence="6 7">L12M9</strain>
    </source>
</reference>
<keyword evidence="4" id="KW-0378">Hydrolase</keyword>
<evidence type="ECO:0000313" key="6">
    <source>
        <dbReference type="EMBL" id="QNM86566.1"/>
    </source>
</evidence>
<dbReference type="NCBIfam" id="TIGR04183">
    <property type="entry name" value="Por_Secre_tail"/>
    <property type="match status" value="1"/>
</dbReference>
<dbReference type="InterPro" id="IPR026444">
    <property type="entry name" value="Secre_tail"/>
</dbReference>
<protein>
    <submittedName>
        <fullName evidence="6">Endonuclease</fullName>
    </submittedName>
</protein>
<dbReference type="KEGG" id="ppec:H9W90_05450"/>
<evidence type="ECO:0000256" key="3">
    <source>
        <dbReference type="ARBA" id="ARBA00022729"/>
    </source>
</evidence>
<evidence type="ECO:0000313" key="7">
    <source>
        <dbReference type="Proteomes" id="UP000515808"/>
    </source>
</evidence>
<dbReference type="SUPFAM" id="SSF54060">
    <property type="entry name" value="His-Me finger endonucleases"/>
    <property type="match status" value="1"/>
</dbReference>
<accession>A0A7G9LD67</accession>
<dbReference type="PANTHER" id="PTHR33607:SF2">
    <property type="entry name" value="ENDONUCLEASE-1"/>
    <property type="match status" value="1"/>
</dbReference>
<feature type="domain" description="Secretion system C-terminal sorting" evidence="5">
    <location>
        <begin position="292"/>
        <end position="361"/>
    </location>
</feature>
<dbReference type="InterPro" id="IPR007346">
    <property type="entry name" value="Endonuclease-I"/>
</dbReference>
<dbReference type="Proteomes" id="UP000515808">
    <property type="component" value="Chromosome"/>
</dbReference>
<keyword evidence="7" id="KW-1185">Reference proteome</keyword>
<dbReference type="EMBL" id="CP060695">
    <property type="protein sequence ID" value="QNM86566.1"/>
    <property type="molecule type" value="Genomic_DNA"/>
</dbReference>